<reference evidence="2" key="2">
    <citation type="submission" date="2023-04" db="EMBL/GenBank/DDBJ databases">
        <authorList>
            <person name="Bu L."/>
            <person name="Lu L."/>
            <person name="Laidemitt M.R."/>
            <person name="Zhang S.M."/>
            <person name="Mutuku M."/>
            <person name="Mkoji G."/>
            <person name="Steinauer M."/>
            <person name="Loker E.S."/>
        </authorList>
    </citation>
    <scope>NUCLEOTIDE SEQUENCE</scope>
    <source>
        <strain evidence="2">KasaAsao</strain>
        <tissue evidence="2">Whole Snail</tissue>
    </source>
</reference>
<keyword evidence="3" id="KW-1185">Reference proteome</keyword>
<accession>A0AAD8AWP9</accession>
<dbReference type="InterPro" id="IPR035309">
    <property type="entry name" value="PSME4"/>
</dbReference>
<dbReference type="EMBL" id="JASAOG010000213">
    <property type="protein sequence ID" value="KAK0043722.1"/>
    <property type="molecule type" value="Genomic_DNA"/>
</dbReference>
<dbReference type="GO" id="GO:0070628">
    <property type="term" value="F:proteasome binding"/>
    <property type="evidence" value="ECO:0007669"/>
    <property type="project" value="InterPro"/>
</dbReference>
<sequence>MKKILLLDFVRQIPKIQIEVNDEDLKHDFELGIKDLSKILLPKEYFDVALPAIKEVSGLKSWHARANILNYMQPMLEEHFEKLRIIKVTMINGSSIKPVPLQGLVKKHAGILGLSACVQAYPYDVPDFIPQVLANLSVHVNDPQPIGMTVTKTLSNFRRTHHDNWHDHKRMFTNDHLEMITDILISHNHYA</sequence>
<dbReference type="GO" id="GO:0010499">
    <property type="term" value="P:proteasomal ubiquitin-independent protein catabolic process"/>
    <property type="evidence" value="ECO:0007669"/>
    <property type="project" value="TreeGrafter"/>
</dbReference>
<dbReference type="Pfam" id="PF11919">
    <property type="entry name" value="PSME4_C"/>
    <property type="match status" value="1"/>
</dbReference>
<reference evidence="2" key="1">
    <citation type="journal article" date="2023" name="PLoS Negl. Trop. Dis.">
        <title>A genome sequence for Biomphalaria pfeifferi, the major vector snail for the human-infecting parasite Schistosoma mansoni.</title>
        <authorList>
            <person name="Bu L."/>
            <person name="Lu L."/>
            <person name="Laidemitt M.R."/>
            <person name="Zhang S.M."/>
            <person name="Mutuku M."/>
            <person name="Mkoji G."/>
            <person name="Steinauer M."/>
            <person name="Loker E.S."/>
        </authorList>
    </citation>
    <scope>NUCLEOTIDE SEQUENCE</scope>
    <source>
        <strain evidence="2">KasaAsao</strain>
    </source>
</reference>
<name>A0AAD8AWP9_BIOPF</name>
<dbReference type="Proteomes" id="UP001233172">
    <property type="component" value="Unassembled WGS sequence"/>
</dbReference>
<evidence type="ECO:0000259" key="1">
    <source>
        <dbReference type="Pfam" id="PF11919"/>
    </source>
</evidence>
<evidence type="ECO:0000313" key="3">
    <source>
        <dbReference type="Proteomes" id="UP001233172"/>
    </source>
</evidence>
<keyword evidence="2" id="KW-0647">Proteasome</keyword>
<feature type="domain" description="Proteasome activator complex subunit 4 C-terminal" evidence="1">
    <location>
        <begin position="105"/>
        <end position="191"/>
    </location>
</feature>
<dbReference type="GO" id="GO:0000502">
    <property type="term" value="C:proteasome complex"/>
    <property type="evidence" value="ECO:0007669"/>
    <property type="project" value="UniProtKB-KW"/>
</dbReference>
<dbReference type="InterPro" id="IPR021843">
    <property type="entry name" value="PSME4_C"/>
</dbReference>
<dbReference type="PANTHER" id="PTHR32170:SF3">
    <property type="entry name" value="PROTEASOME ACTIVATOR COMPLEX SUBUNIT 4"/>
    <property type="match status" value="1"/>
</dbReference>
<dbReference type="AlphaFoldDB" id="A0AAD8AWP9"/>
<dbReference type="GO" id="GO:0005634">
    <property type="term" value="C:nucleus"/>
    <property type="evidence" value="ECO:0007669"/>
    <property type="project" value="TreeGrafter"/>
</dbReference>
<dbReference type="GO" id="GO:0016504">
    <property type="term" value="F:peptidase activator activity"/>
    <property type="evidence" value="ECO:0007669"/>
    <property type="project" value="InterPro"/>
</dbReference>
<organism evidence="2 3">
    <name type="scientific">Biomphalaria pfeifferi</name>
    <name type="common">Bloodfluke planorb</name>
    <name type="synonym">Freshwater snail</name>
    <dbReference type="NCBI Taxonomy" id="112525"/>
    <lineage>
        <taxon>Eukaryota</taxon>
        <taxon>Metazoa</taxon>
        <taxon>Spiralia</taxon>
        <taxon>Lophotrochozoa</taxon>
        <taxon>Mollusca</taxon>
        <taxon>Gastropoda</taxon>
        <taxon>Heterobranchia</taxon>
        <taxon>Euthyneura</taxon>
        <taxon>Panpulmonata</taxon>
        <taxon>Hygrophila</taxon>
        <taxon>Lymnaeoidea</taxon>
        <taxon>Planorbidae</taxon>
        <taxon>Biomphalaria</taxon>
    </lineage>
</organism>
<dbReference type="GO" id="GO:0005829">
    <property type="term" value="C:cytosol"/>
    <property type="evidence" value="ECO:0007669"/>
    <property type="project" value="TreeGrafter"/>
</dbReference>
<comment type="caution">
    <text evidence="2">The sequence shown here is derived from an EMBL/GenBank/DDBJ whole genome shotgun (WGS) entry which is preliminary data.</text>
</comment>
<dbReference type="PANTHER" id="PTHR32170">
    <property type="entry name" value="PROTEASOME ACTIVATOR COMPLEX SUBUNIT 4"/>
    <property type="match status" value="1"/>
</dbReference>
<protein>
    <submittedName>
        <fullName evidence="2">Proteasome activator complex subunit 4</fullName>
    </submittedName>
</protein>
<gene>
    <name evidence="2" type="ORF">Bpfe_026983</name>
</gene>
<proteinExistence type="predicted"/>
<evidence type="ECO:0000313" key="2">
    <source>
        <dbReference type="EMBL" id="KAK0043722.1"/>
    </source>
</evidence>